<gene>
    <name evidence="3" type="ORF">D0862_00017</name>
</gene>
<feature type="compositionally biased region" description="Low complexity" evidence="2">
    <location>
        <begin position="328"/>
        <end position="339"/>
    </location>
</feature>
<dbReference type="Proteomes" id="UP000281468">
    <property type="component" value="Unassembled WGS sequence"/>
</dbReference>
<feature type="compositionally biased region" description="Gly residues" evidence="2">
    <location>
        <begin position="498"/>
        <end position="509"/>
    </location>
</feature>
<dbReference type="PANTHER" id="PTHR38120">
    <property type="entry name" value="EXPRESSED PROTEIN"/>
    <property type="match status" value="1"/>
</dbReference>
<dbReference type="PANTHER" id="PTHR38120:SF1">
    <property type="entry name" value="M PROTEIN, SEROTYPE 2.1"/>
    <property type="match status" value="1"/>
</dbReference>
<feature type="compositionally biased region" description="Polar residues" evidence="2">
    <location>
        <begin position="217"/>
        <end position="226"/>
    </location>
</feature>
<feature type="compositionally biased region" description="Low complexity" evidence="2">
    <location>
        <begin position="945"/>
        <end position="962"/>
    </location>
</feature>
<feature type="compositionally biased region" description="Polar residues" evidence="2">
    <location>
        <begin position="963"/>
        <end position="979"/>
    </location>
</feature>
<reference evidence="3 4" key="1">
    <citation type="journal article" date="2018" name="BMC Genomics">
        <title>Genomic evidence for intraspecific hybridization in a clonal and extremely halotolerant yeast.</title>
        <authorList>
            <person name="Gostincar C."/>
            <person name="Stajich J.E."/>
            <person name="Zupancic J."/>
            <person name="Zalar P."/>
            <person name="Gunde-Cimerman N."/>
        </authorList>
    </citation>
    <scope>NUCLEOTIDE SEQUENCE [LARGE SCALE GENOMIC DNA]</scope>
    <source>
        <strain evidence="3 4">EXF-171</strain>
    </source>
</reference>
<name>A0A3M7I097_HORWE</name>
<feature type="compositionally biased region" description="Basic and acidic residues" evidence="2">
    <location>
        <begin position="482"/>
        <end position="496"/>
    </location>
</feature>
<feature type="region of interest" description="Disordered" evidence="2">
    <location>
        <begin position="729"/>
        <end position="1110"/>
    </location>
</feature>
<feature type="compositionally biased region" description="Gly residues" evidence="2">
    <location>
        <begin position="1083"/>
        <end position="1110"/>
    </location>
</feature>
<feature type="region of interest" description="Disordered" evidence="2">
    <location>
        <begin position="628"/>
        <end position="659"/>
    </location>
</feature>
<feature type="compositionally biased region" description="Low complexity" evidence="2">
    <location>
        <begin position="510"/>
        <end position="523"/>
    </location>
</feature>
<feature type="compositionally biased region" description="Basic and acidic residues" evidence="2">
    <location>
        <begin position="759"/>
        <end position="786"/>
    </location>
</feature>
<protein>
    <submittedName>
        <fullName evidence="3">Uncharacterized protein</fullName>
    </submittedName>
</protein>
<feature type="compositionally biased region" description="Polar residues" evidence="2">
    <location>
        <begin position="315"/>
        <end position="327"/>
    </location>
</feature>
<feature type="coiled-coil region" evidence="1">
    <location>
        <begin position="566"/>
        <end position="611"/>
    </location>
</feature>
<keyword evidence="1" id="KW-0175">Coiled coil</keyword>
<feature type="compositionally biased region" description="Polar residues" evidence="2">
    <location>
        <begin position="276"/>
        <end position="286"/>
    </location>
</feature>
<feature type="compositionally biased region" description="Basic and acidic residues" evidence="2">
    <location>
        <begin position="840"/>
        <end position="853"/>
    </location>
</feature>
<comment type="caution">
    <text evidence="3">The sequence shown here is derived from an EMBL/GenBank/DDBJ whole genome shotgun (WGS) entry which is preliminary data.</text>
</comment>
<feature type="region of interest" description="Disordered" evidence="2">
    <location>
        <begin position="1"/>
        <end position="71"/>
    </location>
</feature>
<evidence type="ECO:0000313" key="4">
    <source>
        <dbReference type="Proteomes" id="UP000281468"/>
    </source>
</evidence>
<dbReference type="VEuPathDB" id="FungiDB:BTJ68_03978"/>
<proteinExistence type="predicted"/>
<feature type="region of interest" description="Disordered" evidence="2">
    <location>
        <begin position="271"/>
        <end position="372"/>
    </location>
</feature>
<feature type="compositionally biased region" description="Basic and acidic residues" evidence="2">
    <location>
        <begin position="203"/>
        <end position="212"/>
    </location>
</feature>
<organism evidence="3 4">
    <name type="scientific">Hortaea werneckii</name>
    <name type="common">Black yeast</name>
    <name type="synonym">Cladosporium werneckii</name>
    <dbReference type="NCBI Taxonomy" id="91943"/>
    <lineage>
        <taxon>Eukaryota</taxon>
        <taxon>Fungi</taxon>
        <taxon>Dikarya</taxon>
        <taxon>Ascomycota</taxon>
        <taxon>Pezizomycotina</taxon>
        <taxon>Dothideomycetes</taxon>
        <taxon>Dothideomycetidae</taxon>
        <taxon>Mycosphaerellales</taxon>
        <taxon>Teratosphaeriaceae</taxon>
        <taxon>Hortaea</taxon>
    </lineage>
</organism>
<feature type="compositionally biased region" description="Basic and acidic residues" evidence="2">
    <location>
        <begin position="425"/>
        <end position="475"/>
    </location>
</feature>
<feature type="compositionally biased region" description="Basic and acidic residues" evidence="2">
    <location>
        <begin position="1057"/>
        <end position="1066"/>
    </location>
</feature>
<feature type="compositionally biased region" description="Basic and acidic residues" evidence="2">
    <location>
        <begin position="37"/>
        <end position="50"/>
    </location>
</feature>
<feature type="compositionally biased region" description="Low complexity" evidence="2">
    <location>
        <begin position="299"/>
        <end position="311"/>
    </location>
</feature>
<sequence>MSDIGVLLSLPPSDRDSRRVQLSSSRHRMLDFGASQEDVKPRRERFDTGRRSPAAGPSLHVSVTGGKHEASGMNQSSAEAALHGGLMWKGLLRLAVARSQMISSRREDGEERIAKWTVYRTALRCPSVLQHWADETAEKGPGREASSALAARQGLHRRCGSGRVPAGNNGELVLQGSKNHLLLISHLRNLWSLPFAVATTPYETRHRPDPAHRPSHPTATLSDASQAGQLTPAFAASYRDLLHSPCNLRVNRWARHGKDETFLIVQSKYPSGAGRQKSTTSASTPLITRRAAPGNVRRQSAQTTPTASSAAKDNATPNRSPSRATPQASGAGSNTAAAGVNRTRSVRNGAPVSARAAARGKPQQAAPAENDTAMEDMKADMQAKLDELQEKLQSAEQTYSDSQKQASLLQHKLDEAHKTQSVLEEQVHEHTERVEELENEKRESLRARRELESIYESERAQTMKEREERKEKEEEMQASMQRMKETLAQREMRAGLDDGSGGSGGGGAGSRPSASRGSSFRSGPPTPNPQQGSESGSGGQFAPPGGLQRSDSRSSSKLVMQKDKIIEGLRLELAEAQIKLVEVENMGGGRMQDLQRQMYEVKMQNARLMEENESFQLLLTERTLHGEFSNSEFLRPPSNAGGSRPPSRQPNQGGASLADELNGEDVDASFMTTTTEGGASAGTTTDDQAKRFQGEISSLKDQNKALTLYINNIISRLLQHEQFETILDKTPDLMSGGPNSNKANSQQARSGTTVATANTDKDLPPPPPPKDEIKTTFDNLEGRRPPPQDSQPADEDDQKPLGFLQRAKSVMSGGGGSGAGNRSSRPRPVTQVPSASDQQKLQERIRAAEEEKAAAGGGVTENPDTAPRVPLGGGLARAGSVRGGGAGHRRANSDWNAAGLVGNMFKGASSSSSGAGWGGPLSPGLTSPTGSGPGGRNSFFGGSGALTSQQSQAQQQPAAQTSRVPSGGSQQVPTISETDGGSGKENAFPSTTTNNNNNPTDQPESDPSSTSAAPGGGNSSSSTGPSSPPRSTTSSGERDRGGAVMMGSKPRPLRLVQEAKEDEAASKKANRGSWFGWMNKGTGASGSGSGAGAGAGVGGRSVSGGGNGDV</sequence>
<evidence type="ECO:0000256" key="1">
    <source>
        <dbReference type="SAM" id="Coils"/>
    </source>
</evidence>
<feature type="compositionally biased region" description="Low complexity" evidence="2">
    <location>
        <begin position="1005"/>
        <end position="1035"/>
    </location>
</feature>
<evidence type="ECO:0000313" key="3">
    <source>
        <dbReference type="EMBL" id="RMZ18756.1"/>
    </source>
</evidence>
<feature type="region of interest" description="Disordered" evidence="2">
    <location>
        <begin position="392"/>
        <end position="558"/>
    </location>
</feature>
<accession>A0A3M7I097</accession>
<feature type="compositionally biased region" description="Polar residues" evidence="2">
    <location>
        <begin position="392"/>
        <end position="408"/>
    </location>
</feature>
<feature type="compositionally biased region" description="Polar residues" evidence="2">
    <location>
        <begin position="737"/>
        <end position="758"/>
    </location>
</feature>
<feature type="compositionally biased region" description="Gly residues" evidence="2">
    <location>
        <begin position="871"/>
        <end position="886"/>
    </location>
</feature>
<evidence type="ECO:0000256" key="2">
    <source>
        <dbReference type="SAM" id="MobiDB-lite"/>
    </source>
</evidence>
<feature type="region of interest" description="Disordered" evidence="2">
    <location>
        <begin position="203"/>
        <end position="226"/>
    </location>
</feature>
<dbReference type="AlphaFoldDB" id="A0A3M7I097"/>
<dbReference type="EMBL" id="QWIQ01000001">
    <property type="protein sequence ID" value="RMZ18756.1"/>
    <property type="molecule type" value="Genomic_DNA"/>
</dbReference>